<dbReference type="AlphaFoldDB" id="A0A1I0PYF8"/>
<keyword evidence="2" id="KW-1185">Reference proteome</keyword>
<evidence type="ECO:0000313" key="1">
    <source>
        <dbReference type="EMBL" id="SEW19242.1"/>
    </source>
</evidence>
<accession>A0A1I0PYF8</accession>
<organism evidence="1 2">
    <name type="scientific">Chryseobacterium wanjuense</name>
    <dbReference type="NCBI Taxonomy" id="356305"/>
    <lineage>
        <taxon>Bacteria</taxon>
        <taxon>Pseudomonadati</taxon>
        <taxon>Bacteroidota</taxon>
        <taxon>Flavobacteriia</taxon>
        <taxon>Flavobacteriales</taxon>
        <taxon>Weeksellaceae</taxon>
        <taxon>Chryseobacterium group</taxon>
        <taxon>Chryseobacterium</taxon>
    </lineage>
</organism>
<name>A0A1I0PYF8_9FLAO</name>
<protein>
    <submittedName>
        <fullName evidence="1">Uncharacterized protein</fullName>
    </submittedName>
</protein>
<sequence>MNEFFFIFNFKKITLKILIILICLPCFIFGQLSPKVKTFYDQLSMSKRAEGKNIGFAGSESDLYKIHEEMAKIATDEEVEYIAFNGNPVTKYYATNILFERKSKSLEKLFQYYLKSKDSVSVLRGCVGETDHLSSKIYTRLNFEKQIIKQTEFEKKWRDSMIINKQPMPDDYFDLFNTKTSWTIKEIDSLINTLDQIVLNDHKSPKYLVEIICGYHLSESLKVPYFEKIAYFEEKYNSEYIRKYMKFCRSGIREPMEY</sequence>
<evidence type="ECO:0000313" key="2">
    <source>
        <dbReference type="Proteomes" id="UP000199469"/>
    </source>
</evidence>
<proteinExistence type="predicted"/>
<dbReference type="Proteomes" id="UP000199469">
    <property type="component" value="Unassembled WGS sequence"/>
</dbReference>
<reference evidence="2" key="1">
    <citation type="submission" date="2016-10" db="EMBL/GenBank/DDBJ databases">
        <authorList>
            <person name="Varghese N."/>
            <person name="Submissions S."/>
        </authorList>
    </citation>
    <scope>NUCLEOTIDE SEQUENCE [LARGE SCALE GENOMIC DNA]</scope>
    <source>
        <strain evidence="2">DSM 17724</strain>
    </source>
</reference>
<gene>
    <name evidence="1" type="ORF">SAMN05421841_1506</name>
</gene>
<dbReference type="STRING" id="356305.SAMN05421841_1506"/>
<dbReference type="EMBL" id="FOIU01000001">
    <property type="protein sequence ID" value="SEW19242.1"/>
    <property type="molecule type" value="Genomic_DNA"/>
</dbReference>